<dbReference type="InterPro" id="IPR029479">
    <property type="entry name" value="Nitroreductase"/>
</dbReference>
<protein>
    <recommendedName>
        <fullName evidence="1">Nitroreductase domain-containing protein</fullName>
    </recommendedName>
</protein>
<name>A0A7C3MK30_DICTH</name>
<gene>
    <name evidence="2" type="ORF">ENW00_09290</name>
</gene>
<comment type="caution">
    <text evidence="2">The sequence shown here is derived from an EMBL/GenBank/DDBJ whole genome shotgun (WGS) entry which is preliminary data.</text>
</comment>
<dbReference type="AlphaFoldDB" id="A0A7C3MK30"/>
<evidence type="ECO:0000313" key="2">
    <source>
        <dbReference type="EMBL" id="HFX14314.1"/>
    </source>
</evidence>
<dbReference type="GO" id="GO:0016491">
    <property type="term" value="F:oxidoreductase activity"/>
    <property type="evidence" value="ECO:0007669"/>
    <property type="project" value="InterPro"/>
</dbReference>
<dbReference type="Pfam" id="PF00881">
    <property type="entry name" value="Nitroreductase"/>
    <property type="match status" value="1"/>
</dbReference>
<proteinExistence type="predicted"/>
<sequence>MEEEKLKIILECAIYAPSARNVPPWFFTVIQNKALLNKINEDLRQIMLSSEDAFIRERAKKKILMSFIMQIQ</sequence>
<organism evidence="2">
    <name type="scientific">Dictyoglomus thermophilum</name>
    <dbReference type="NCBI Taxonomy" id="14"/>
    <lineage>
        <taxon>Bacteria</taxon>
        <taxon>Pseudomonadati</taxon>
        <taxon>Dictyoglomota</taxon>
        <taxon>Dictyoglomia</taxon>
        <taxon>Dictyoglomales</taxon>
        <taxon>Dictyoglomaceae</taxon>
        <taxon>Dictyoglomus</taxon>
    </lineage>
</organism>
<evidence type="ECO:0000259" key="1">
    <source>
        <dbReference type="Pfam" id="PF00881"/>
    </source>
</evidence>
<dbReference type="EMBL" id="DTIN01000043">
    <property type="protein sequence ID" value="HFX14314.1"/>
    <property type="molecule type" value="Genomic_DNA"/>
</dbReference>
<feature type="domain" description="Nitroreductase" evidence="1">
    <location>
        <begin position="2"/>
        <end position="57"/>
    </location>
</feature>
<reference evidence="2" key="1">
    <citation type="journal article" date="2020" name="mSystems">
        <title>Genome- and Community-Level Interaction Insights into Carbon Utilization and Element Cycling Functions of Hydrothermarchaeota in Hydrothermal Sediment.</title>
        <authorList>
            <person name="Zhou Z."/>
            <person name="Liu Y."/>
            <person name="Xu W."/>
            <person name="Pan J."/>
            <person name="Luo Z.H."/>
            <person name="Li M."/>
        </authorList>
    </citation>
    <scope>NUCLEOTIDE SEQUENCE [LARGE SCALE GENOMIC DNA]</scope>
    <source>
        <strain evidence="2">SpSt-81</strain>
    </source>
</reference>
<dbReference type="InterPro" id="IPR000415">
    <property type="entry name" value="Nitroreductase-like"/>
</dbReference>
<dbReference type="SUPFAM" id="SSF55469">
    <property type="entry name" value="FMN-dependent nitroreductase-like"/>
    <property type="match status" value="1"/>
</dbReference>
<dbReference type="Gene3D" id="3.40.109.10">
    <property type="entry name" value="NADH Oxidase"/>
    <property type="match status" value="1"/>
</dbReference>
<accession>A0A7C3MK30</accession>